<evidence type="ECO:0000313" key="2">
    <source>
        <dbReference type="Proteomes" id="UP001620626"/>
    </source>
</evidence>
<organism evidence="1 2">
    <name type="scientific">Heterodera trifolii</name>
    <dbReference type="NCBI Taxonomy" id="157864"/>
    <lineage>
        <taxon>Eukaryota</taxon>
        <taxon>Metazoa</taxon>
        <taxon>Ecdysozoa</taxon>
        <taxon>Nematoda</taxon>
        <taxon>Chromadorea</taxon>
        <taxon>Rhabditida</taxon>
        <taxon>Tylenchina</taxon>
        <taxon>Tylenchomorpha</taxon>
        <taxon>Tylenchoidea</taxon>
        <taxon>Heteroderidae</taxon>
        <taxon>Heteroderinae</taxon>
        <taxon>Heterodera</taxon>
    </lineage>
</organism>
<gene>
    <name evidence="1" type="ORF">niasHT_031933</name>
</gene>
<evidence type="ECO:0000313" key="1">
    <source>
        <dbReference type="EMBL" id="KAL3071569.1"/>
    </source>
</evidence>
<sequence>MRNPRHKLSVAAINIGSKFDDRYSPSLESTFNKIWRTKLERFEQWELYAMEFEIFETLGYDTHAPSANHFLVHFFKKGHENRTEDKLNKLYNVSSKTKEEKTRLWNYYMHGYVPGLDIIGLL</sequence>
<dbReference type="AlphaFoldDB" id="A0ABD2HT62"/>
<name>A0ABD2HT62_9BILA</name>
<keyword evidence="2" id="KW-1185">Reference proteome</keyword>
<comment type="caution">
    <text evidence="1">The sequence shown here is derived from an EMBL/GenBank/DDBJ whole genome shotgun (WGS) entry which is preliminary data.</text>
</comment>
<dbReference type="SUPFAM" id="SSF47954">
    <property type="entry name" value="Cyclin-like"/>
    <property type="match status" value="1"/>
</dbReference>
<proteinExistence type="predicted"/>
<reference evidence="1 2" key="1">
    <citation type="submission" date="2024-10" db="EMBL/GenBank/DDBJ databases">
        <authorList>
            <person name="Kim D."/>
        </authorList>
    </citation>
    <scope>NUCLEOTIDE SEQUENCE [LARGE SCALE GENOMIC DNA]</scope>
    <source>
        <strain evidence="1">BH-2024</strain>
    </source>
</reference>
<dbReference type="EMBL" id="JBICBT010001358">
    <property type="protein sequence ID" value="KAL3071569.1"/>
    <property type="molecule type" value="Genomic_DNA"/>
</dbReference>
<accession>A0ABD2HT62</accession>
<protein>
    <submittedName>
        <fullName evidence="1">Uncharacterized protein</fullName>
    </submittedName>
</protein>
<dbReference type="Proteomes" id="UP001620626">
    <property type="component" value="Unassembled WGS sequence"/>
</dbReference>
<dbReference type="InterPro" id="IPR036915">
    <property type="entry name" value="Cyclin-like_sf"/>
</dbReference>